<dbReference type="GO" id="GO:0005998">
    <property type="term" value="P:xylulose catabolic process"/>
    <property type="evidence" value="ECO:0007669"/>
    <property type="project" value="UniProtKB-UniRule"/>
</dbReference>
<dbReference type="GO" id="GO:0004856">
    <property type="term" value="F:D-xylulokinase activity"/>
    <property type="evidence" value="ECO:0007669"/>
    <property type="project" value="UniProtKB-UniRule"/>
</dbReference>
<dbReference type="InterPro" id="IPR018485">
    <property type="entry name" value="FGGY_C"/>
</dbReference>
<keyword evidence="6 8" id="KW-0067">ATP-binding</keyword>
<dbReference type="Pfam" id="PF02782">
    <property type="entry name" value="FGGY_C"/>
    <property type="match status" value="1"/>
</dbReference>
<dbReference type="InterPro" id="IPR000577">
    <property type="entry name" value="Carb_kinase_FGGY"/>
</dbReference>
<feature type="binding site" evidence="8">
    <location>
        <begin position="80"/>
        <end position="81"/>
    </location>
    <ligand>
        <name>substrate</name>
    </ligand>
</feature>
<evidence type="ECO:0000256" key="10">
    <source>
        <dbReference type="RuleBase" id="RU364073"/>
    </source>
</evidence>
<evidence type="ECO:0000256" key="5">
    <source>
        <dbReference type="ARBA" id="ARBA00022777"/>
    </source>
</evidence>
<keyword evidence="4 8" id="KW-0547">Nucleotide-binding</keyword>
<evidence type="ECO:0000256" key="1">
    <source>
        <dbReference type="ARBA" id="ARBA00009156"/>
    </source>
</evidence>
<dbReference type="InterPro" id="IPR050406">
    <property type="entry name" value="FGGY_Carb_Kinase"/>
</dbReference>
<dbReference type="InterPro" id="IPR018483">
    <property type="entry name" value="Carb_kinase_FGGY_CS"/>
</dbReference>
<evidence type="ECO:0000256" key="6">
    <source>
        <dbReference type="ARBA" id="ARBA00022840"/>
    </source>
</evidence>
<dbReference type="EMBL" id="JJOA01000020">
    <property type="protein sequence ID" value="KEA57306.1"/>
    <property type="molecule type" value="Genomic_DNA"/>
</dbReference>
<dbReference type="CDD" id="cd07808">
    <property type="entry name" value="ASKHA_NBD_FGGY_EcXK-like"/>
    <property type="match status" value="1"/>
</dbReference>
<dbReference type="EC" id="2.7.1.17" evidence="8 10"/>
<keyword evidence="5 8" id="KW-0418">Kinase</keyword>
<evidence type="ECO:0000256" key="4">
    <source>
        <dbReference type="ARBA" id="ARBA00022741"/>
    </source>
</evidence>
<keyword evidence="2 8" id="KW-0859">Xylose metabolism</keyword>
<comment type="function">
    <text evidence="8">Catalyzes the phosphorylation of D-xylulose to D-xylulose 5-phosphate.</text>
</comment>
<dbReference type="PIRSF" id="PIRSF000538">
    <property type="entry name" value="GlpK"/>
    <property type="match status" value="1"/>
</dbReference>
<dbReference type="Pfam" id="PF00370">
    <property type="entry name" value="FGGY_N"/>
    <property type="match status" value="1"/>
</dbReference>
<dbReference type="SUPFAM" id="SSF53067">
    <property type="entry name" value="Actin-like ATPase domain"/>
    <property type="match status" value="2"/>
</dbReference>
<dbReference type="OrthoDB" id="9805576at2"/>
<comment type="catalytic activity">
    <reaction evidence="8 10">
        <text>D-xylulose + ATP = D-xylulose 5-phosphate + ADP + H(+)</text>
        <dbReference type="Rhea" id="RHEA:10964"/>
        <dbReference type="ChEBI" id="CHEBI:15378"/>
        <dbReference type="ChEBI" id="CHEBI:17140"/>
        <dbReference type="ChEBI" id="CHEBI:30616"/>
        <dbReference type="ChEBI" id="CHEBI:57737"/>
        <dbReference type="ChEBI" id="CHEBI:456216"/>
        <dbReference type="EC" id="2.7.1.17"/>
    </reaction>
</comment>
<evidence type="ECO:0000256" key="2">
    <source>
        <dbReference type="ARBA" id="ARBA00022629"/>
    </source>
</evidence>
<gene>
    <name evidence="8 10" type="primary">xylB</name>
    <name evidence="13" type="ORF">DT99_23075</name>
</gene>
<feature type="site" description="Important for activity" evidence="8">
    <location>
        <position position="7"/>
    </location>
</feature>
<feature type="active site" description="Proton acceptor" evidence="8">
    <location>
        <position position="237"/>
    </location>
</feature>
<comment type="similarity">
    <text evidence="1 8 9">Belongs to the FGGY kinase family.</text>
</comment>
<keyword evidence="7 8" id="KW-0119">Carbohydrate metabolism</keyword>
<accession>A0A071MLF1</accession>
<dbReference type="InterPro" id="IPR018484">
    <property type="entry name" value="FGGY_N"/>
</dbReference>
<dbReference type="GO" id="GO:0005524">
    <property type="term" value="F:ATP binding"/>
    <property type="evidence" value="ECO:0007669"/>
    <property type="project" value="UniProtKB-UniRule"/>
</dbReference>
<evidence type="ECO:0000259" key="12">
    <source>
        <dbReference type="Pfam" id="PF02782"/>
    </source>
</evidence>
<evidence type="ECO:0000256" key="8">
    <source>
        <dbReference type="HAMAP-Rule" id="MF_02220"/>
    </source>
</evidence>
<feature type="domain" description="Carbohydrate kinase FGGY C-terminal" evidence="12">
    <location>
        <begin position="255"/>
        <end position="437"/>
    </location>
</feature>
<proteinExistence type="inferred from homology"/>
<dbReference type="AlphaFoldDB" id="A0A071MLF1"/>
<dbReference type="NCBIfam" id="TIGR01312">
    <property type="entry name" value="XylB"/>
    <property type="match status" value="1"/>
</dbReference>
<dbReference type="InterPro" id="IPR006000">
    <property type="entry name" value="Xylulokinase"/>
</dbReference>
<evidence type="ECO:0000256" key="9">
    <source>
        <dbReference type="RuleBase" id="RU003733"/>
    </source>
</evidence>
<reference evidence="13" key="1">
    <citation type="submission" date="2014-04" db="EMBL/GenBank/DDBJ databases">
        <title>In planta biocontrol of soil-borne Fusarium wilt of banana through a plant endophytic bacterium, Burkholderia cenocepacia 869T2.</title>
        <authorList>
            <person name="Ho Y.-N."/>
            <person name="Chiang H.-M."/>
            <person name="Chao C.-P."/>
            <person name="Su C.-C."/>
            <person name="Hsu H.-F."/>
            <person name="Guo C.-T."/>
            <person name="Hsieh J.-L."/>
            <person name="Huang C.-C."/>
        </authorList>
    </citation>
    <scope>NUCLEOTIDE SEQUENCE [LARGE SCALE GENOMIC DNA]</scope>
    <source>
        <strain evidence="13">869T2</strain>
    </source>
</reference>
<dbReference type="HAMAP" id="MF_02220">
    <property type="entry name" value="XylB"/>
    <property type="match status" value="1"/>
</dbReference>
<sequence>MTFLGIDLGTSEVKVLLTDSRSVPLATGSATLAISRPHPHWSEQSPQAWWHAMLDAIASVRAAHPAGFAALRGIALSGQMHGATLIDRADQVLRPAILWNDTRAGTECVELEALVPESRAITGNMAMPGFTAPKLLWLAKYEPAVFRAVHKVLLPKDYLIWRLSGEFVSDLSDASGTLWLDCARRDWSDRMLAATELSRAQMPRLVEGNAPAAQLRDALRREWGIAGPVTIAGGAGDNAASAIGMGVTGAGSGFLSLGTSGVLFAGNDRFAPNPDAAVHAFCHCIEGRWHQMSVILSAAASLDWLARAHGTTAGALAVRAGHADPARAPLFLPYLGGERTPHNDAHARGVFFGLSNEHDADDLAYAVMEGVAFAMADGYDALRAAGTTLDTVSFIGGGSKSAFWARLCANATGLAMRRHADGAVGAALGAARLARLAATGDPLEAVCVAPPVTETVAPDSASVDRLAGRLARYRRLYRALREEFAAAD</sequence>
<dbReference type="InterPro" id="IPR043129">
    <property type="entry name" value="ATPase_NBD"/>
</dbReference>
<comment type="caution">
    <text evidence="13">The sequence shown here is derived from an EMBL/GenBank/DDBJ whole genome shotgun (WGS) entry which is preliminary data.</text>
</comment>
<organism evidence="13">
    <name type="scientific">Burkholderia cenocepacia</name>
    <dbReference type="NCBI Taxonomy" id="95486"/>
    <lineage>
        <taxon>Bacteria</taxon>
        <taxon>Pseudomonadati</taxon>
        <taxon>Pseudomonadota</taxon>
        <taxon>Betaproteobacteria</taxon>
        <taxon>Burkholderiales</taxon>
        <taxon>Burkholderiaceae</taxon>
        <taxon>Burkholderia</taxon>
        <taxon>Burkholderia cepacia complex</taxon>
    </lineage>
</organism>
<dbReference type="GO" id="GO:0042732">
    <property type="term" value="P:D-xylose metabolic process"/>
    <property type="evidence" value="ECO:0007669"/>
    <property type="project" value="UniProtKB-KW"/>
</dbReference>
<keyword evidence="3 8" id="KW-0808">Transferase</keyword>
<evidence type="ECO:0000256" key="7">
    <source>
        <dbReference type="ARBA" id="ARBA00023277"/>
    </source>
</evidence>
<dbReference type="PROSITE" id="PS00445">
    <property type="entry name" value="FGGY_KINASES_2"/>
    <property type="match status" value="1"/>
</dbReference>
<name>A0A071MLF1_9BURK</name>
<feature type="domain" description="Carbohydrate kinase FGGY N-terminal" evidence="11">
    <location>
        <begin position="3"/>
        <end position="244"/>
    </location>
</feature>
<evidence type="ECO:0000256" key="3">
    <source>
        <dbReference type="ARBA" id="ARBA00022679"/>
    </source>
</evidence>
<dbReference type="PANTHER" id="PTHR43095">
    <property type="entry name" value="SUGAR KINASE"/>
    <property type="match status" value="1"/>
</dbReference>
<protein>
    <recommendedName>
        <fullName evidence="8 10">Xylulose kinase</fullName>
        <shortName evidence="8 10">Xylulokinase</shortName>
        <ecNumber evidence="8 10">2.7.1.17</ecNumber>
    </recommendedName>
</protein>
<evidence type="ECO:0000259" key="11">
    <source>
        <dbReference type="Pfam" id="PF00370"/>
    </source>
</evidence>
<evidence type="ECO:0000313" key="13">
    <source>
        <dbReference type="EMBL" id="KEA57306.1"/>
    </source>
</evidence>
<dbReference type="PANTHER" id="PTHR43095:SF6">
    <property type="entry name" value="XYLULOSE KINASE"/>
    <property type="match status" value="1"/>
</dbReference>
<dbReference type="Gene3D" id="3.30.420.40">
    <property type="match status" value="2"/>
</dbReference>